<evidence type="ECO:0000313" key="6">
    <source>
        <dbReference type="Proteomes" id="UP000698963"/>
    </source>
</evidence>
<dbReference type="Pfam" id="PF26078">
    <property type="entry name" value="Baseplate_J_M"/>
    <property type="match status" value="1"/>
</dbReference>
<gene>
    <name evidence="5" type="ORF">K8W16_07565</name>
</gene>
<accession>A0A921DSY1</accession>
<dbReference type="Proteomes" id="UP000698963">
    <property type="component" value="Unassembled WGS sequence"/>
</dbReference>
<comment type="caution">
    <text evidence="5">The sequence shown here is derived from an EMBL/GenBank/DDBJ whole genome shotgun (WGS) entry which is preliminary data.</text>
</comment>
<proteinExistence type="inferred from homology"/>
<dbReference type="EMBL" id="DYZA01000154">
    <property type="protein sequence ID" value="HJD97487.1"/>
    <property type="molecule type" value="Genomic_DNA"/>
</dbReference>
<evidence type="ECO:0000259" key="4">
    <source>
        <dbReference type="Pfam" id="PF26079"/>
    </source>
</evidence>
<feature type="domain" description="Baseplate protein J-like barrel" evidence="2">
    <location>
        <begin position="90"/>
        <end position="160"/>
    </location>
</feature>
<organism evidence="5 6">
    <name type="scientific">Mailhella massiliensis</name>
    <dbReference type="NCBI Taxonomy" id="1903261"/>
    <lineage>
        <taxon>Bacteria</taxon>
        <taxon>Pseudomonadati</taxon>
        <taxon>Thermodesulfobacteriota</taxon>
        <taxon>Desulfovibrionia</taxon>
        <taxon>Desulfovibrionales</taxon>
        <taxon>Desulfovibrionaceae</taxon>
        <taxon>Mailhella</taxon>
    </lineage>
</organism>
<dbReference type="InterPro" id="IPR058530">
    <property type="entry name" value="Baseplate_J-like_C"/>
</dbReference>
<name>A0A921DSY1_9BACT</name>
<comment type="similarity">
    <text evidence="1">Belongs to the Mu gp47/PBSX XkdT family.</text>
</comment>
<feature type="domain" description="Baseplate J-like C-terminal" evidence="4">
    <location>
        <begin position="266"/>
        <end position="343"/>
    </location>
</feature>
<dbReference type="Pfam" id="PF26079">
    <property type="entry name" value="Baseplate_J_C"/>
    <property type="match status" value="1"/>
</dbReference>
<dbReference type="RefSeq" id="WP_304122542.1">
    <property type="nucleotide sequence ID" value="NZ_DYZA01000154.1"/>
</dbReference>
<dbReference type="InterPro" id="IPR058531">
    <property type="entry name" value="Baseplate_J_M"/>
</dbReference>
<evidence type="ECO:0000313" key="5">
    <source>
        <dbReference type="EMBL" id="HJD97487.1"/>
    </source>
</evidence>
<dbReference type="InterPro" id="IPR006949">
    <property type="entry name" value="Barrel_Baseplate_J-like"/>
</dbReference>
<reference evidence="5" key="1">
    <citation type="journal article" date="2021" name="PeerJ">
        <title>Extensive microbial diversity within the chicken gut microbiome revealed by metagenomics and culture.</title>
        <authorList>
            <person name="Gilroy R."/>
            <person name="Ravi A."/>
            <person name="Getino M."/>
            <person name="Pursley I."/>
            <person name="Horton D.L."/>
            <person name="Alikhan N.F."/>
            <person name="Baker D."/>
            <person name="Gharbi K."/>
            <person name="Hall N."/>
            <person name="Watson M."/>
            <person name="Adriaenssens E.M."/>
            <person name="Foster-Nyarko E."/>
            <person name="Jarju S."/>
            <person name="Secka A."/>
            <person name="Antonio M."/>
            <person name="Oren A."/>
            <person name="Chaudhuri R.R."/>
            <person name="La Ragione R."/>
            <person name="Hildebrand F."/>
            <person name="Pallen M.J."/>
        </authorList>
    </citation>
    <scope>NUCLEOTIDE SEQUENCE</scope>
    <source>
        <strain evidence="5">ChiGjej2B2-19336</strain>
    </source>
</reference>
<dbReference type="PANTHER" id="PTHR37829">
    <property type="entry name" value="PHAGE-LIKE ELEMENT PBSX PROTEIN XKDT"/>
    <property type="match status" value="1"/>
</dbReference>
<dbReference type="InterPro" id="IPR052399">
    <property type="entry name" value="Phage_Baseplate_Assmbl_Protein"/>
</dbReference>
<feature type="domain" description="Baseplate J-like central" evidence="3">
    <location>
        <begin position="187"/>
        <end position="260"/>
    </location>
</feature>
<dbReference type="Pfam" id="PF04865">
    <property type="entry name" value="Baseplate_J"/>
    <property type="match status" value="1"/>
</dbReference>
<protein>
    <submittedName>
        <fullName evidence="5">Baseplate J/gp47 family protein</fullName>
    </submittedName>
</protein>
<evidence type="ECO:0000256" key="1">
    <source>
        <dbReference type="ARBA" id="ARBA00038087"/>
    </source>
</evidence>
<dbReference type="AlphaFoldDB" id="A0A921DSY1"/>
<dbReference type="PANTHER" id="PTHR37829:SF3">
    <property type="entry name" value="PROTEIN JAYE-RELATED"/>
    <property type="match status" value="1"/>
</dbReference>
<evidence type="ECO:0000259" key="3">
    <source>
        <dbReference type="Pfam" id="PF26078"/>
    </source>
</evidence>
<evidence type="ECO:0000259" key="2">
    <source>
        <dbReference type="Pfam" id="PF04865"/>
    </source>
</evidence>
<sequence length="347" mass="36661">MSFSRPSLSTLRSRIAADVSGRLLDGAPLRSRSVLSVLVYVWAGACHLMYGALQWYFSQFWIKTAEKEYLERKASTWGITRKAGARAVGTVTFSGSGLVPAGSVLRSDSGLLFTVDADVSVPGIGNVTASAIGSSGNLEAGETLTLVQAVAGVSGSAVVNSLSGGVDAETDEELRARLLTALQAPPMGGSAADYVTWALEVPGVTRAWCYPLYLGLGTVGLSFVCDGQEESPLPDEEMVQRVQDYIDARRPVTADFLAFAPQALKVDISLKISPNTEAVRNAVKQELADLFVREGTPGVTIPLSHINEAVSISAGEEDHVLVSPTENIVPENNVMPMLGNVTFAGVD</sequence>
<reference evidence="5" key="2">
    <citation type="submission" date="2021-09" db="EMBL/GenBank/DDBJ databases">
        <authorList>
            <person name="Gilroy R."/>
        </authorList>
    </citation>
    <scope>NUCLEOTIDE SEQUENCE</scope>
    <source>
        <strain evidence="5">ChiGjej2B2-19336</strain>
    </source>
</reference>